<evidence type="ECO:0000313" key="4">
    <source>
        <dbReference type="RefSeq" id="XP_015944164.1"/>
    </source>
</evidence>
<dbReference type="AlphaFoldDB" id="A0A6P4BGB3"/>
<dbReference type="KEGG" id="adu:107469573"/>
<sequence length="117" mass="13329">MTTEEAAETLNQLRQGAVKSETDMISRYLNDNNISAKSYHGGMSSKERNYVQELFTSNKIRVLWLVLHIYSRVCLPFRDLPSRLHKQANGESMENLCEAFSCSYGFSWPNEGVSGFP</sequence>
<evidence type="ECO:0000313" key="2">
    <source>
        <dbReference type="RefSeq" id="XP_015939348.1"/>
    </source>
</evidence>
<dbReference type="InterPro" id="IPR027417">
    <property type="entry name" value="P-loop_NTPase"/>
</dbReference>
<dbReference type="Proteomes" id="UP000515211">
    <property type="component" value="Chromosome 9"/>
</dbReference>
<dbReference type="RefSeq" id="XP_052115710.1">
    <property type="nucleotide sequence ID" value="XM_052259750.1"/>
</dbReference>
<dbReference type="RefSeq" id="XP_052110635.1">
    <property type="nucleotide sequence ID" value="XM_052254675.1"/>
</dbReference>
<dbReference type="KEGG" id="adu:107469268"/>
<keyword evidence="1" id="KW-1185">Reference proteome</keyword>
<dbReference type="GeneID" id="107469268"/>
<dbReference type="GeneID" id="107464899"/>
<dbReference type="RefSeq" id="XP_052115712.1">
    <property type="nucleotide sequence ID" value="XM_052259752.1"/>
</dbReference>
<evidence type="ECO:0000313" key="12">
    <source>
        <dbReference type="RefSeq" id="XP_052115710.1"/>
    </source>
</evidence>
<evidence type="ECO:0000313" key="9">
    <source>
        <dbReference type="RefSeq" id="XP_052110636.1"/>
    </source>
</evidence>
<evidence type="ECO:0000313" key="5">
    <source>
        <dbReference type="RefSeq" id="XP_015944222.1"/>
    </source>
</evidence>
<dbReference type="RefSeq" id="XP_015939348.1">
    <property type="nucleotide sequence ID" value="XM_016083862.3"/>
</dbReference>
<dbReference type="SUPFAM" id="SSF52540">
    <property type="entry name" value="P-loop containing nucleoside triphosphate hydrolases"/>
    <property type="match status" value="1"/>
</dbReference>
<dbReference type="RefSeq" id="XP_052110636.1">
    <property type="nucleotide sequence ID" value="XM_052254676.1"/>
</dbReference>
<evidence type="ECO:0000313" key="6">
    <source>
        <dbReference type="RefSeq" id="XP_015944465.1"/>
    </source>
</evidence>
<dbReference type="Gene3D" id="3.40.50.300">
    <property type="entry name" value="P-loop containing nucleotide triphosphate hydrolases"/>
    <property type="match status" value="1"/>
</dbReference>
<organism evidence="1 3">
    <name type="scientific">Arachis duranensis</name>
    <name type="common">Wild peanut</name>
    <dbReference type="NCBI Taxonomy" id="130453"/>
    <lineage>
        <taxon>Eukaryota</taxon>
        <taxon>Viridiplantae</taxon>
        <taxon>Streptophyta</taxon>
        <taxon>Embryophyta</taxon>
        <taxon>Tracheophyta</taxon>
        <taxon>Spermatophyta</taxon>
        <taxon>Magnoliopsida</taxon>
        <taxon>eudicotyledons</taxon>
        <taxon>Gunneridae</taxon>
        <taxon>Pentapetalae</taxon>
        <taxon>rosids</taxon>
        <taxon>fabids</taxon>
        <taxon>Fabales</taxon>
        <taxon>Fabaceae</taxon>
        <taxon>Papilionoideae</taxon>
        <taxon>50 kb inversion clade</taxon>
        <taxon>dalbergioids sensu lato</taxon>
        <taxon>Dalbergieae</taxon>
        <taxon>Pterocarpus clade</taxon>
        <taxon>Arachis</taxon>
    </lineage>
</organism>
<dbReference type="RefSeq" id="XP_052115704.1">
    <property type="nucleotide sequence ID" value="XM_052259744.1"/>
</dbReference>
<evidence type="ECO:0000313" key="7">
    <source>
        <dbReference type="RefSeq" id="XP_015944525.1"/>
    </source>
</evidence>
<evidence type="ECO:0000313" key="14">
    <source>
        <dbReference type="RefSeq" id="XP_052115715.1"/>
    </source>
</evidence>
<evidence type="ECO:0000313" key="10">
    <source>
        <dbReference type="RefSeq" id="XP_052115704.1"/>
    </source>
</evidence>
<dbReference type="RefSeq" id="XP_052115715.1">
    <property type="nucleotide sequence ID" value="XM_052259755.1"/>
</dbReference>
<evidence type="ECO:0000313" key="13">
    <source>
        <dbReference type="RefSeq" id="XP_052115712.1"/>
    </source>
</evidence>
<reference evidence="2 3" key="2">
    <citation type="submission" date="2025-04" db="UniProtKB">
        <authorList>
            <consortium name="RefSeq"/>
        </authorList>
    </citation>
    <scope>IDENTIFICATION</scope>
    <source>
        <tissue evidence="2 3">Whole plant</tissue>
    </source>
</reference>
<reference evidence="1" key="1">
    <citation type="journal article" date="2016" name="Nat. Genet.">
        <title>The genome sequences of Arachis duranensis and Arachis ipaensis, the diploid ancestors of cultivated peanut.</title>
        <authorList>
            <person name="Bertioli D.J."/>
            <person name="Cannon S.B."/>
            <person name="Froenicke L."/>
            <person name="Huang G."/>
            <person name="Farmer A.D."/>
            <person name="Cannon E.K."/>
            <person name="Liu X."/>
            <person name="Gao D."/>
            <person name="Clevenger J."/>
            <person name="Dash S."/>
            <person name="Ren L."/>
            <person name="Moretzsohn M.C."/>
            <person name="Shirasawa K."/>
            <person name="Huang W."/>
            <person name="Vidigal B."/>
            <person name="Abernathy B."/>
            <person name="Chu Y."/>
            <person name="Niederhuth C.E."/>
            <person name="Umale P."/>
            <person name="Araujo A.C."/>
            <person name="Kozik A."/>
            <person name="Kim K.D."/>
            <person name="Burow M.D."/>
            <person name="Varshney R.K."/>
            <person name="Wang X."/>
            <person name="Zhang X."/>
            <person name="Barkley N."/>
            <person name="Guimaraes P.M."/>
            <person name="Isobe S."/>
            <person name="Guo B."/>
            <person name="Liao B."/>
            <person name="Stalker H.T."/>
            <person name="Schmitz R.J."/>
            <person name="Scheffler B.E."/>
            <person name="Leal-Bertioli S.C."/>
            <person name="Xun X."/>
            <person name="Jackson S.A."/>
            <person name="Michelmore R."/>
            <person name="Ozias-Akins P."/>
        </authorList>
    </citation>
    <scope>NUCLEOTIDE SEQUENCE [LARGE SCALE GENOMIC DNA]</scope>
    <source>
        <strain evidence="1">cv. V14167</strain>
    </source>
</reference>
<proteinExistence type="predicted"/>
<evidence type="ECO:0000313" key="15">
    <source>
        <dbReference type="RefSeq" id="XP_052115717.1"/>
    </source>
</evidence>
<evidence type="ECO:0000313" key="1">
    <source>
        <dbReference type="Proteomes" id="UP000515211"/>
    </source>
</evidence>
<dbReference type="RefSeq" id="XP_052115706.1">
    <property type="nucleotide sequence ID" value="XM_052259746.1"/>
</dbReference>
<dbReference type="RefSeq" id="XP_015939349.1">
    <property type="nucleotide sequence ID" value="XM_016083863.3"/>
</dbReference>
<accession>A0A6P4BGB3</accession>
<dbReference type="GeneID" id="107469573"/>
<evidence type="ECO:0000313" key="8">
    <source>
        <dbReference type="RefSeq" id="XP_052110635.1"/>
    </source>
</evidence>
<dbReference type="RefSeq" id="XP_052115717.1">
    <property type="nucleotide sequence ID" value="XM_052259757.1"/>
</dbReference>
<dbReference type="RefSeq" id="XP_015944465.1">
    <property type="nucleotide sequence ID" value="XM_016088979.3"/>
</dbReference>
<protein>
    <submittedName>
        <fullName evidence="2 3">Uncharacterized protein LOC107464899 isoform X1</fullName>
    </submittedName>
    <submittedName>
        <fullName evidence="4 5">uncharacterized protein LOC107469268</fullName>
    </submittedName>
    <submittedName>
        <fullName evidence="6 7">Uncharacterized protein LOC107469573</fullName>
    </submittedName>
</protein>
<dbReference type="KEGG" id="adu:107464899"/>
<evidence type="ECO:0000313" key="11">
    <source>
        <dbReference type="RefSeq" id="XP_052115706.1"/>
    </source>
</evidence>
<dbReference type="RefSeq" id="XP_015944525.1">
    <property type="nucleotide sequence ID" value="XM_016089039.3"/>
</dbReference>
<gene>
    <name evidence="2 3 8 9" type="primary">LOC107464899</name>
    <name evidence="4 5" type="synonym">LOC107469268</name>
    <name evidence="6 7 10 11 12 13 14 15" type="synonym">LOC107469573</name>
</gene>
<dbReference type="RefSeq" id="XP_015944164.1">
    <property type="nucleotide sequence ID" value="XM_016088678.3"/>
</dbReference>
<dbReference type="RefSeq" id="XP_015944222.1">
    <property type="nucleotide sequence ID" value="XM_016088736.2"/>
</dbReference>
<evidence type="ECO:0000313" key="3">
    <source>
        <dbReference type="RefSeq" id="XP_015939349.1"/>
    </source>
</evidence>
<name>A0A6P4BGB3_ARADU</name>
<dbReference type="Proteomes" id="UP000515211">
    <property type="component" value="Chromosome 1"/>
</dbReference>